<dbReference type="OrthoDB" id="265044at2759"/>
<dbReference type="Gene3D" id="3.40.50.300">
    <property type="entry name" value="P-loop containing nucleotide triphosphate hydrolases"/>
    <property type="match status" value="1"/>
</dbReference>
<dbReference type="InterPro" id="IPR001806">
    <property type="entry name" value="Small_GTPase"/>
</dbReference>
<evidence type="ECO:0000256" key="6">
    <source>
        <dbReference type="ARBA" id="ARBA00022833"/>
    </source>
</evidence>
<dbReference type="InterPro" id="IPR027417">
    <property type="entry name" value="P-loop_NTPase"/>
</dbReference>
<reference evidence="10 11" key="1">
    <citation type="submission" date="2014-11" db="EMBL/GenBank/DDBJ databases">
        <title>Genetic blueprint of the zoonotic pathogen Toxocara canis.</title>
        <authorList>
            <person name="Zhu X.-Q."/>
            <person name="Korhonen P.K."/>
            <person name="Cai H."/>
            <person name="Young N.D."/>
            <person name="Nejsum P."/>
            <person name="von Samson-Himmelstjerna G."/>
            <person name="Boag P.R."/>
            <person name="Tan P."/>
            <person name="Li Q."/>
            <person name="Min J."/>
            <person name="Yang Y."/>
            <person name="Wang X."/>
            <person name="Fang X."/>
            <person name="Hall R.S."/>
            <person name="Hofmann A."/>
            <person name="Sternberg P.W."/>
            <person name="Jex A.R."/>
            <person name="Gasser R.B."/>
        </authorList>
    </citation>
    <scope>NUCLEOTIDE SEQUENCE [LARGE SCALE GENOMIC DNA]</scope>
    <source>
        <strain evidence="10">PN_DK_2014</strain>
    </source>
</reference>
<dbReference type="InterPro" id="IPR013083">
    <property type="entry name" value="Znf_RING/FYVE/PHD"/>
</dbReference>
<dbReference type="GO" id="GO:0008270">
    <property type="term" value="F:zinc ion binding"/>
    <property type="evidence" value="ECO:0007669"/>
    <property type="project" value="UniProtKB-KW"/>
</dbReference>
<dbReference type="SUPFAM" id="SSF57850">
    <property type="entry name" value="RING/U-box"/>
    <property type="match status" value="1"/>
</dbReference>
<dbReference type="Pfam" id="PF00097">
    <property type="entry name" value="zf-C3HC4"/>
    <property type="match status" value="1"/>
</dbReference>
<dbReference type="PROSITE" id="PS51421">
    <property type="entry name" value="RAS"/>
    <property type="match status" value="1"/>
</dbReference>
<evidence type="ECO:0000313" key="10">
    <source>
        <dbReference type="EMBL" id="KHN77183.1"/>
    </source>
</evidence>
<dbReference type="GO" id="GO:0005525">
    <property type="term" value="F:GTP binding"/>
    <property type="evidence" value="ECO:0007669"/>
    <property type="project" value="InterPro"/>
</dbReference>
<keyword evidence="5" id="KW-0378">Hydrolase</keyword>
<dbReference type="SUPFAM" id="SSF52540">
    <property type="entry name" value="P-loop containing nucleoside triphosphate hydrolases"/>
    <property type="match status" value="1"/>
</dbReference>
<keyword evidence="6" id="KW-0862">Zinc</keyword>
<dbReference type="EC" id="3.6.5.2" evidence="2"/>
<dbReference type="InterPro" id="IPR001841">
    <property type="entry name" value="Znf_RING"/>
</dbReference>
<dbReference type="SMART" id="SM00175">
    <property type="entry name" value="RAB"/>
    <property type="match status" value="1"/>
</dbReference>
<evidence type="ECO:0000256" key="1">
    <source>
        <dbReference type="ARBA" id="ARBA00008344"/>
    </source>
</evidence>
<evidence type="ECO:0000256" key="8">
    <source>
        <dbReference type="SAM" id="MobiDB-lite"/>
    </source>
</evidence>
<feature type="domain" description="RING-type" evidence="9">
    <location>
        <begin position="53"/>
        <end position="138"/>
    </location>
</feature>
<dbReference type="Pfam" id="PF00071">
    <property type="entry name" value="Ras"/>
    <property type="match status" value="1"/>
</dbReference>
<name>A0A0B2V6M4_TOXCA</name>
<dbReference type="Gene3D" id="3.30.40.10">
    <property type="entry name" value="Zinc/RING finger domain, C3HC4 (zinc finger)"/>
    <property type="match status" value="1"/>
</dbReference>
<comment type="similarity">
    <text evidence="1">Belongs to the small GTPase superfamily. Ras family.</text>
</comment>
<dbReference type="SMART" id="SM00173">
    <property type="entry name" value="RAS"/>
    <property type="match status" value="1"/>
</dbReference>
<comment type="caution">
    <text evidence="10">The sequence shown here is derived from an EMBL/GenBank/DDBJ whole genome shotgun (WGS) entry which is preliminary data.</text>
</comment>
<evidence type="ECO:0000256" key="5">
    <source>
        <dbReference type="ARBA" id="ARBA00022801"/>
    </source>
</evidence>
<dbReference type="EMBL" id="JPKZ01002352">
    <property type="protein sequence ID" value="KHN77183.1"/>
    <property type="molecule type" value="Genomic_DNA"/>
</dbReference>
<dbReference type="InterPro" id="IPR051065">
    <property type="entry name" value="Ras-related_GTPase"/>
</dbReference>
<evidence type="ECO:0000256" key="3">
    <source>
        <dbReference type="ARBA" id="ARBA00022723"/>
    </source>
</evidence>
<evidence type="ECO:0000313" key="11">
    <source>
        <dbReference type="Proteomes" id="UP000031036"/>
    </source>
</evidence>
<dbReference type="AlphaFoldDB" id="A0A0B2V6M4"/>
<keyword evidence="4" id="KW-0863">Zinc-finger</keyword>
<dbReference type="GO" id="GO:0003925">
    <property type="term" value="F:G protein activity"/>
    <property type="evidence" value="ECO:0007669"/>
    <property type="project" value="UniProtKB-EC"/>
</dbReference>
<dbReference type="PANTHER" id="PTHR45704">
    <property type="entry name" value="RAS-LIKE FAMILY MEMBER 11"/>
    <property type="match status" value="1"/>
</dbReference>
<dbReference type="InterPro" id="IPR018957">
    <property type="entry name" value="Znf_C3HC4_RING-type"/>
</dbReference>
<sequence>MDASTSRGWCAGDSDYCTWSAASSEDDPELRPLVSDSDSAGSPESVRLGEDHCPHCYDTFEDAVILDCGHFLCSECSDSLVELLNHERRSLRRRHIRMGVTVSYYSMKAYANWTGSKSSMCSASERFPFYLSPRCPVCGEPPKTRQPKRYHRIGDVLPRYVSPETIVDNPLYTSAHCYDNVGFEEGMMRSTAQNVSAIYQFLPSHHLHIDKTAEEIINDAKITTCNVAIVGAKRTGKSSLAKRQFLNEVFFGENDDELSGSSDLCGRLCLNTENAKNDRSCEGITSRFMIEILDDDDQHANVMRADAFVVIYSVVDRKSFYEAIDLYRNISKMRGKELPTVIVGTKADMEKKLWQVASHEGQALARHIRCPFVEVSAKLNDRVHEVFVELMRIVDRLHMRTRQSSVRLLSRSSVLS</sequence>
<proteinExistence type="inferred from homology"/>
<dbReference type="STRING" id="6265.A0A0B2V6M4"/>
<dbReference type="OMA" id="WQVASHE"/>
<keyword evidence="3" id="KW-0479">Metal-binding</keyword>
<dbReference type="PROSITE" id="PS51419">
    <property type="entry name" value="RAB"/>
    <property type="match status" value="1"/>
</dbReference>
<gene>
    <name evidence="10" type="primary">RIT1</name>
    <name evidence="10" type="ORF">Tcan_15362</name>
</gene>
<keyword evidence="11" id="KW-1185">Reference proteome</keyword>
<comment type="catalytic activity">
    <reaction evidence="7">
        <text>GTP + H2O = GDP + phosphate + H(+)</text>
        <dbReference type="Rhea" id="RHEA:19669"/>
        <dbReference type="ChEBI" id="CHEBI:15377"/>
        <dbReference type="ChEBI" id="CHEBI:15378"/>
        <dbReference type="ChEBI" id="CHEBI:37565"/>
        <dbReference type="ChEBI" id="CHEBI:43474"/>
        <dbReference type="ChEBI" id="CHEBI:58189"/>
        <dbReference type="EC" id="3.6.5.2"/>
    </reaction>
</comment>
<evidence type="ECO:0000256" key="4">
    <source>
        <dbReference type="ARBA" id="ARBA00022771"/>
    </source>
</evidence>
<dbReference type="PRINTS" id="PR00449">
    <property type="entry name" value="RASTRNSFRMNG"/>
</dbReference>
<protein>
    <recommendedName>
        <fullName evidence="2">small monomeric GTPase</fullName>
        <ecNumber evidence="2">3.6.5.2</ecNumber>
    </recommendedName>
</protein>
<evidence type="ECO:0000259" key="9">
    <source>
        <dbReference type="SMART" id="SM00184"/>
    </source>
</evidence>
<dbReference type="SMART" id="SM00174">
    <property type="entry name" value="RHO"/>
    <property type="match status" value="1"/>
</dbReference>
<evidence type="ECO:0000256" key="2">
    <source>
        <dbReference type="ARBA" id="ARBA00011984"/>
    </source>
</evidence>
<dbReference type="SMART" id="SM00184">
    <property type="entry name" value="RING"/>
    <property type="match status" value="1"/>
</dbReference>
<evidence type="ECO:0000256" key="7">
    <source>
        <dbReference type="ARBA" id="ARBA00048098"/>
    </source>
</evidence>
<dbReference type="Proteomes" id="UP000031036">
    <property type="component" value="Unassembled WGS sequence"/>
</dbReference>
<organism evidence="10 11">
    <name type="scientific">Toxocara canis</name>
    <name type="common">Canine roundworm</name>
    <dbReference type="NCBI Taxonomy" id="6265"/>
    <lineage>
        <taxon>Eukaryota</taxon>
        <taxon>Metazoa</taxon>
        <taxon>Ecdysozoa</taxon>
        <taxon>Nematoda</taxon>
        <taxon>Chromadorea</taxon>
        <taxon>Rhabditida</taxon>
        <taxon>Spirurina</taxon>
        <taxon>Ascaridomorpha</taxon>
        <taxon>Ascaridoidea</taxon>
        <taxon>Toxocaridae</taxon>
        <taxon>Toxocara</taxon>
    </lineage>
</organism>
<accession>A0A0B2V6M4</accession>
<feature type="region of interest" description="Disordered" evidence="8">
    <location>
        <begin position="21"/>
        <end position="45"/>
    </location>
</feature>